<sequence>MPGILEHRAICVSNYIRVVGVGAVCNLQLQLR</sequence>
<proteinExistence type="predicted"/>
<accession>A0A0A9DWN4</accession>
<evidence type="ECO:0000313" key="1">
    <source>
        <dbReference type="EMBL" id="JAD88162.1"/>
    </source>
</evidence>
<dbReference type="EMBL" id="GBRH01209733">
    <property type="protein sequence ID" value="JAD88162.1"/>
    <property type="molecule type" value="Transcribed_RNA"/>
</dbReference>
<dbReference type="AlphaFoldDB" id="A0A0A9DWN4"/>
<organism evidence="1">
    <name type="scientific">Arundo donax</name>
    <name type="common">Giant reed</name>
    <name type="synonym">Donax arundinaceus</name>
    <dbReference type="NCBI Taxonomy" id="35708"/>
    <lineage>
        <taxon>Eukaryota</taxon>
        <taxon>Viridiplantae</taxon>
        <taxon>Streptophyta</taxon>
        <taxon>Embryophyta</taxon>
        <taxon>Tracheophyta</taxon>
        <taxon>Spermatophyta</taxon>
        <taxon>Magnoliopsida</taxon>
        <taxon>Liliopsida</taxon>
        <taxon>Poales</taxon>
        <taxon>Poaceae</taxon>
        <taxon>PACMAD clade</taxon>
        <taxon>Arundinoideae</taxon>
        <taxon>Arundineae</taxon>
        <taxon>Arundo</taxon>
    </lineage>
</organism>
<name>A0A0A9DWN4_ARUDO</name>
<reference evidence="1" key="1">
    <citation type="submission" date="2014-09" db="EMBL/GenBank/DDBJ databases">
        <authorList>
            <person name="Magalhaes I.L.F."/>
            <person name="Oliveira U."/>
            <person name="Santos F.R."/>
            <person name="Vidigal T.H.D.A."/>
            <person name="Brescovit A.D."/>
            <person name="Santos A.J."/>
        </authorList>
    </citation>
    <scope>NUCLEOTIDE SEQUENCE</scope>
    <source>
        <tissue evidence="1">Shoot tissue taken approximately 20 cm above the soil surface</tissue>
    </source>
</reference>
<reference evidence="1" key="2">
    <citation type="journal article" date="2015" name="Data Brief">
        <title>Shoot transcriptome of the giant reed, Arundo donax.</title>
        <authorList>
            <person name="Barrero R.A."/>
            <person name="Guerrero F.D."/>
            <person name="Moolhuijzen P."/>
            <person name="Goolsby J.A."/>
            <person name="Tidwell J."/>
            <person name="Bellgard S.E."/>
            <person name="Bellgard M.I."/>
        </authorList>
    </citation>
    <scope>NUCLEOTIDE SEQUENCE</scope>
    <source>
        <tissue evidence="1">Shoot tissue taken approximately 20 cm above the soil surface</tissue>
    </source>
</reference>
<protein>
    <submittedName>
        <fullName evidence="1">Uncharacterized protein</fullName>
    </submittedName>
</protein>